<feature type="domain" description="Major facilitator superfamily (MFS) profile" evidence="9">
    <location>
        <begin position="51"/>
        <end position="540"/>
    </location>
</feature>
<dbReference type="Pfam" id="PF07690">
    <property type="entry name" value="MFS_1"/>
    <property type="match status" value="2"/>
</dbReference>
<feature type="region of interest" description="Disordered" evidence="7">
    <location>
        <begin position="1"/>
        <end position="21"/>
    </location>
</feature>
<feature type="transmembrane region" description="Helical" evidence="8">
    <location>
        <begin position="48"/>
        <end position="73"/>
    </location>
</feature>
<dbReference type="SUPFAM" id="SSF103473">
    <property type="entry name" value="MFS general substrate transporter"/>
    <property type="match status" value="2"/>
</dbReference>
<dbReference type="EMBL" id="CP086355">
    <property type="protein sequence ID" value="UNI15520.1"/>
    <property type="molecule type" value="Genomic_DNA"/>
</dbReference>
<accession>A0A9Q8Q9J2</accession>
<comment type="subcellular location">
    <subcellularLocation>
        <location evidence="1">Membrane</location>
        <topology evidence="1">Multi-pass membrane protein</topology>
    </subcellularLocation>
</comment>
<feature type="transmembrane region" description="Helical" evidence="8">
    <location>
        <begin position="311"/>
        <end position="331"/>
    </location>
</feature>
<feature type="transmembrane region" description="Helical" evidence="8">
    <location>
        <begin position="377"/>
        <end position="396"/>
    </location>
</feature>
<dbReference type="AlphaFoldDB" id="A0A9Q8Q9J2"/>
<dbReference type="Gene3D" id="1.20.1720.10">
    <property type="entry name" value="Multidrug resistance protein D"/>
    <property type="match status" value="1"/>
</dbReference>
<sequence>MSSSPLPATGDNGVEPGAEKGVPNPSLEAAANITNDAAYVPEKKGLRFWLIVVSLAVTAILAALDGTIVTTSLPSISADLDGGSNYVWVSGAYFLAVTALQPLYGQLADFFGRRKLLVVSIAIFILGSGVCGGASSMGMLIAGRTVQGVGSAGINLLVELIICDLVPLRERGQYTAIIYSAATVGAAMGPWIGGEVIVKASWRWVFYINLPIGGAALVMVLLVLRVHHPRVAPKDFLRSLDAVGNIIFVGATVGVMFGLIYGGVKYPWASWHILVPLILGLVGLVVFALYEASPYCIQPSIPRQIFGNRTSIAALLITFFHSSLLTWVTYFVSVYFQTALGASPARAGVDLLPNVFGFIPAAAIAGAMLTKFGRYRPWQLAGLCIMTIGMGLYPLLDQKTPTYGWVLLVFFFAVGCGLVIPSLLPALQAKLSDEDSAAAIAVLTIGRNFGSVWGTIIPSIIFNNQFDRFSYYIEDESTRTLLLGGQAYAHATADFVNTLEGITREQVKTTYVKALTYVWYVGIVVSFAGLACVFLEEEIDLRTTLDSDFGLEEGPKK</sequence>
<evidence type="ECO:0000256" key="2">
    <source>
        <dbReference type="ARBA" id="ARBA00022448"/>
    </source>
</evidence>
<gene>
    <name evidence="10" type="ORF">JDV02_002047</name>
</gene>
<dbReference type="InterPro" id="IPR036259">
    <property type="entry name" value="MFS_trans_sf"/>
</dbReference>
<evidence type="ECO:0000256" key="1">
    <source>
        <dbReference type="ARBA" id="ARBA00004141"/>
    </source>
</evidence>
<feature type="transmembrane region" description="Helical" evidence="8">
    <location>
        <begin position="204"/>
        <end position="224"/>
    </location>
</feature>
<feature type="transmembrane region" description="Helical" evidence="8">
    <location>
        <begin position="436"/>
        <end position="462"/>
    </location>
</feature>
<feature type="transmembrane region" description="Helical" evidence="8">
    <location>
        <begin position="174"/>
        <end position="192"/>
    </location>
</feature>
<feature type="transmembrane region" description="Helical" evidence="8">
    <location>
        <begin position="270"/>
        <end position="290"/>
    </location>
</feature>
<evidence type="ECO:0000256" key="3">
    <source>
        <dbReference type="ARBA" id="ARBA00022692"/>
    </source>
</evidence>
<feature type="transmembrane region" description="Helical" evidence="8">
    <location>
        <begin position="85"/>
        <end position="104"/>
    </location>
</feature>
<feature type="transmembrane region" description="Helical" evidence="8">
    <location>
        <begin position="402"/>
        <end position="424"/>
    </location>
</feature>
<feature type="transmembrane region" description="Helical" evidence="8">
    <location>
        <begin position="116"/>
        <end position="142"/>
    </location>
</feature>
<dbReference type="KEGG" id="ptkz:JDV02_002047"/>
<keyword evidence="5 8" id="KW-0472">Membrane</keyword>
<name>A0A9Q8Q9J2_9HYPO</name>
<dbReference type="GO" id="GO:0005886">
    <property type="term" value="C:plasma membrane"/>
    <property type="evidence" value="ECO:0007669"/>
    <property type="project" value="TreeGrafter"/>
</dbReference>
<organism evidence="10 11">
    <name type="scientific">Purpureocillium takamizusanense</name>
    <dbReference type="NCBI Taxonomy" id="2060973"/>
    <lineage>
        <taxon>Eukaryota</taxon>
        <taxon>Fungi</taxon>
        <taxon>Dikarya</taxon>
        <taxon>Ascomycota</taxon>
        <taxon>Pezizomycotina</taxon>
        <taxon>Sordariomycetes</taxon>
        <taxon>Hypocreomycetidae</taxon>
        <taxon>Hypocreales</taxon>
        <taxon>Ophiocordycipitaceae</taxon>
        <taxon>Purpureocillium</taxon>
    </lineage>
</organism>
<dbReference type="RefSeq" id="XP_047839001.1">
    <property type="nucleotide sequence ID" value="XM_047983031.1"/>
</dbReference>
<dbReference type="OrthoDB" id="10021397at2759"/>
<feature type="transmembrane region" description="Helical" evidence="8">
    <location>
        <begin position="351"/>
        <end position="370"/>
    </location>
</feature>
<evidence type="ECO:0000256" key="7">
    <source>
        <dbReference type="SAM" id="MobiDB-lite"/>
    </source>
</evidence>
<dbReference type="PANTHER" id="PTHR23501">
    <property type="entry name" value="MAJOR FACILITATOR SUPERFAMILY"/>
    <property type="match status" value="1"/>
</dbReference>
<dbReference type="PRINTS" id="PR01036">
    <property type="entry name" value="TCRTETB"/>
</dbReference>
<keyword evidence="11" id="KW-1185">Reference proteome</keyword>
<evidence type="ECO:0000256" key="4">
    <source>
        <dbReference type="ARBA" id="ARBA00022989"/>
    </source>
</evidence>
<dbReference type="CDD" id="cd17502">
    <property type="entry name" value="MFS_Azr1_MDR_like"/>
    <property type="match status" value="1"/>
</dbReference>
<dbReference type="GeneID" id="72064008"/>
<keyword evidence="3 8" id="KW-0812">Transmembrane</keyword>
<evidence type="ECO:0000256" key="6">
    <source>
        <dbReference type="ARBA" id="ARBA00023180"/>
    </source>
</evidence>
<feature type="transmembrane region" description="Helical" evidence="8">
    <location>
        <begin position="517"/>
        <end position="535"/>
    </location>
</feature>
<keyword evidence="6" id="KW-0325">Glycoprotein</keyword>
<evidence type="ECO:0000256" key="5">
    <source>
        <dbReference type="ARBA" id="ARBA00023136"/>
    </source>
</evidence>
<evidence type="ECO:0000259" key="9">
    <source>
        <dbReference type="PROSITE" id="PS50850"/>
    </source>
</evidence>
<keyword evidence="2" id="KW-0813">Transport</keyword>
<reference evidence="10" key="1">
    <citation type="submission" date="2021-11" db="EMBL/GenBank/DDBJ databases">
        <title>Purpureocillium_takamizusanense_genome.</title>
        <authorList>
            <person name="Nguyen N.-H."/>
        </authorList>
    </citation>
    <scope>NUCLEOTIDE SEQUENCE</scope>
    <source>
        <strain evidence="10">PT3</strain>
    </source>
</reference>
<evidence type="ECO:0000313" key="11">
    <source>
        <dbReference type="Proteomes" id="UP000829364"/>
    </source>
</evidence>
<dbReference type="InterPro" id="IPR020846">
    <property type="entry name" value="MFS_dom"/>
</dbReference>
<protein>
    <recommendedName>
        <fullName evidence="9">Major facilitator superfamily (MFS) profile domain-containing protein</fullName>
    </recommendedName>
</protein>
<evidence type="ECO:0000256" key="8">
    <source>
        <dbReference type="SAM" id="Phobius"/>
    </source>
</evidence>
<evidence type="ECO:0000313" key="10">
    <source>
        <dbReference type="EMBL" id="UNI15520.1"/>
    </source>
</evidence>
<feature type="transmembrane region" description="Helical" evidence="8">
    <location>
        <begin position="245"/>
        <end position="264"/>
    </location>
</feature>
<dbReference type="PANTHER" id="PTHR23501:SF187">
    <property type="entry name" value="MAJOR FACILITATOR SUPERFAMILY (MFS) PROFILE DOMAIN-CONTAINING PROTEIN"/>
    <property type="match status" value="1"/>
</dbReference>
<proteinExistence type="predicted"/>
<dbReference type="Proteomes" id="UP000829364">
    <property type="component" value="Chromosome 2"/>
</dbReference>
<dbReference type="Gene3D" id="1.20.1250.20">
    <property type="entry name" value="MFS general substrate transporter like domains"/>
    <property type="match status" value="1"/>
</dbReference>
<dbReference type="PROSITE" id="PS50850">
    <property type="entry name" value="MFS"/>
    <property type="match status" value="1"/>
</dbReference>
<keyword evidence="4 8" id="KW-1133">Transmembrane helix</keyword>
<dbReference type="GO" id="GO:0022857">
    <property type="term" value="F:transmembrane transporter activity"/>
    <property type="evidence" value="ECO:0007669"/>
    <property type="project" value="InterPro"/>
</dbReference>
<dbReference type="InterPro" id="IPR011701">
    <property type="entry name" value="MFS"/>
</dbReference>